<dbReference type="AlphaFoldDB" id="A0A7X5HV65"/>
<dbReference type="Gene3D" id="3.30.457.10">
    <property type="entry name" value="Copper amine oxidase-like, N-terminal domain"/>
    <property type="match status" value="1"/>
</dbReference>
<reference evidence="3 4" key="1">
    <citation type="submission" date="2020-01" db="EMBL/GenBank/DDBJ databases">
        <title>Anaeroalcalibacter tamaniensis gen. nov., sp. nov., moderately halophilic strictly anaerobic fermenter bacterium from mud volcano of Taman peninsula.</title>
        <authorList>
            <person name="Frolova A."/>
            <person name="Merkel A.Y."/>
            <person name="Slobodkin A.I."/>
        </authorList>
    </citation>
    <scope>NUCLEOTIDE SEQUENCE [LARGE SCALE GENOMIC DNA]</scope>
    <source>
        <strain evidence="3 4">F-3ap</strain>
    </source>
</reference>
<dbReference type="Proteomes" id="UP000461585">
    <property type="component" value="Unassembled WGS sequence"/>
</dbReference>
<dbReference type="Pfam" id="PF07833">
    <property type="entry name" value="Cu_amine_oxidN1"/>
    <property type="match status" value="1"/>
</dbReference>
<evidence type="ECO:0000259" key="2">
    <source>
        <dbReference type="Pfam" id="PF07833"/>
    </source>
</evidence>
<evidence type="ECO:0000313" key="4">
    <source>
        <dbReference type="Proteomes" id="UP000461585"/>
    </source>
</evidence>
<organism evidence="3 4">
    <name type="scientific">Anaerotalea alkaliphila</name>
    <dbReference type="NCBI Taxonomy" id="2662126"/>
    <lineage>
        <taxon>Bacteria</taxon>
        <taxon>Bacillati</taxon>
        <taxon>Bacillota</taxon>
        <taxon>Clostridia</taxon>
        <taxon>Eubacteriales</taxon>
        <taxon>Anaerotalea</taxon>
    </lineage>
</organism>
<dbReference type="InterPro" id="IPR036582">
    <property type="entry name" value="Mao_N_sf"/>
</dbReference>
<evidence type="ECO:0000256" key="1">
    <source>
        <dbReference type="SAM" id="MobiDB-lite"/>
    </source>
</evidence>
<evidence type="ECO:0000313" key="3">
    <source>
        <dbReference type="EMBL" id="NDL67237.1"/>
    </source>
</evidence>
<dbReference type="InterPro" id="IPR012854">
    <property type="entry name" value="Cu_amine_oxidase-like_N"/>
</dbReference>
<sequence length="216" mass="23173">MKENGDRFKPDWKDILIALGAILVLLSFALAHFAAREPAAPVGPETEARNVQPAVPTPDGEGEEGGGGETAETAATADPAIAPASNAAEGKRIVVQIGNPMMEVDGVEKEIDPGRDTVPLIQEGRTLLPIRTLVESMGGTVSWVAEEKGIVLDARGTSIEMWLDRNEIRVDGVQGKTDVAPLSVNGRTMVPVRFVAENFRCEVVWDSDTKKVTLEY</sequence>
<keyword evidence="4" id="KW-1185">Reference proteome</keyword>
<name>A0A7X5HV65_9FIRM</name>
<feature type="region of interest" description="Disordered" evidence="1">
    <location>
        <begin position="39"/>
        <end position="73"/>
    </location>
</feature>
<protein>
    <submittedName>
        <fullName evidence="3">Copper amine oxidase N-terminal domain-containing protein</fullName>
    </submittedName>
</protein>
<gene>
    <name evidence="3" type="ORF">GXN74_05740</name>
</gene>
<proteinExistence type="predicted"/>
<dbReference type="EMBL" id="JAAEEH010000012">
    <property type="protein sequence ID" value="NDL67237.1"/>
    <property type="molecule type" value="Genomic_DNA"/>
</dbReference>
<dbReference type="RefSeq" id="WP_162369965.1">
    <property type="nucleotide sequence ID" value="NZ_JAAEEH010000012.1"/>
</dbReference>
<dbReference type="SUPFAM" id="SSF55383">
    <property type="entry name" value="Copper amine oxidase, domain N"/>
    <property type="match status" value="1"/>
</dbReference>
<accession>A0A7X5HV65</accession>
<feature type="domain" description="Copper amine oxidase-like N-terminal" evidence="2">
    <location>
        <begin position="116"/>
        <end position="213"/>
    </location>
</feature>
<comment type="caution">
    <text evidence="3">The sequence shown here is derived from an EMBL/GenBank/DDBJ whole genome shotgun (WGS) entry which is preliminary data.</text>
</comment>